<dbReference type="GO" id="GO:0015421">
    <property type="term" value="F:ABC-type oligopeptide transporter activity"/>
    <property type="evidence" value="ECO:0007669"/>
    <property type="project" value="TreeGrafter"/>
</dbReference>
<dbReference type="Gene3D" id="1.20.1560.10">
    <property type="entry name" value="ABC transporter type 1, transmembrane domain"/>
    <property type="match status" value="1"/>
</dbReference>
<accession>E9SE27</accession>
<evidence type="ECO:0000256" key="7">
    <source>
        <dbReference type="ARBA" id="ARBA00022989"/>
    </source>
</evidence>
<dbReference type="GO" id="GO:0005524">
    <property type="term" value="F:ATP binding"/>
    <property type="evidence" value="ECO:0007669"/>
    <property type="project" value="UniProtKB-KW"/>
</dbReference>
<dbReference type="InterPro" id="IPR011527">
    <property type="entry name" value="ABC1_TM_dom"/>
</dbReference>
<dbReference type="Proteomes" id="UP000004259">
    <property type="component" value="Unassembled WGS sequence"/>
</dbReference>
<keyword evidence="5" id="KW-0547">Nucleotide-binding</keyword>
<dbReference type="Gene3D" id="3.40.50.300">
    <property type="entry name" value="P-loop containing nucleotide triphosphate hydrolases"/>
    <property type="match status" value="1"/>
</dbReference>
<dbReference type="SMART" id="SM00382">
    <property type="entry name" value="AAA"/>
    <property type="match status" value="1"/>
</dbReference>
<evidence type="ECO:0000256" key="9">
    <source>
        <dbReference type="SAM" id="Phobius"/>
    </source>
</evidence>
<name>E9SE27_RUMAL</name>
<feature type="domain" description="ABC transmembrane type-1" evidence="11">
    <location>
        <begin position="15"/>
        <end position="300"/>
    </location>
</feature>
<feature type="transmembrane region" description="Helical" evidence="9">
    <location>
        <begin position="238"/>
        <end position="259"/>
    </location>
</feature>
<keyword evidence="6 12" id="KW-0067">ATP-binding</keyword>
<evidence type="ECO:0000259" key="10">
    <source>
        <dbReference type="PROSITE" id="PS50893"/>
    </source>
</evidence>
<dbReference type="PROSITE" id="PS00211">
    <property type="entry name" value="ABC_TRANSPORTER_1"/>
    <property type="match status" value="1"/>
</dbReference>
<dbReference type="Pfam" id="PF00664">
    <property type="entry name" value="ABC_membrane"/>
    <property type="match status" value="1"/>
</dbReference>
<reference evidence="12 13" key="1">
    <citation type="submission" date="2011-02" db="EMBL/GenBank/DDBJ databases">
        <authorList>
            <person name="Nelson K.E."/>
            <person name="Sutton G."/>
            <person name="Torralba M."/>
            <person name="Durkin S."/>
            <person name="Harkins D."/>
            <person name="Montgomery R."/>
            <person name="Ziemer C."/>
            <person name="Klaassens E."/>
            <person name="Ocuiv P."/>
            <person name="Morrison M."/>
        </authorList>
    </citation>
    <scope>NUCLEOTIDE SEQUENCE [LARGE SCALE GENOMIC DNA]</scope>
    <source>
        <strain evidence="12 13">8</strain>
    </source>
</reference>
<comment type="caution">
    <text evidence="12">The sequence shown here is derived from an EMBL/GenBank/DDBJ whole genome shotgun (WGS) entry which is preliminary data.</text>
</comment>
<evidence type="ECO:0000256" key="3">
    <source>
        <dbReference type="ARBA" id="ARBA00022475"/>
    </source>
</evidence>
<keyword evidence="8 9" id="KW-0472">Membrane</keyword>
<keyword evidence="13" id="KW-1185">Reference proteome</keyword>
<dbReference type="Pfam" id="PF00005">
    <property type="entry name" value="ABC_tran"/>
    <property type="match status" value="1"/>
</dbReference>
<feature type="transmembrane region" description="Helical" evidence="9">
    <location>
        <begin position="55"/>
        <end position="76"/>
    </location>
</feature>
<keyword evidence="7 9" id="KW-1133">Transmembrane helix</keyword>
<dbReference type="InterPro" id="IPR027417">
    <property type="entry name" value="P-loop_NTPase"/>
</dbReference>
<dbReference type="STRING" id="246199.CUS_5446"/>
<evidence type="ECO:0000256" key="1">
    <source>
        <dbReference type="ARBA" id="ARBA00004651"/>
    </source>
</evidence>
<evidence type="ECO:0000256" key="4">
    <source>
        <dbReference type="ARBA" id="ARBA00022692"/>
    </source>
</evidence>
<dbReference type="InterPro" id="IPR036640">
    <property type="entry name" value="ABC1_TM_sf"/>
</dbReference>
<dbReference type="GO" id="GO:0005886">
    <property type="term" value="C:plasma membrane"/>
    <property type="evidence" value="ECO:0007669"/>
    <property type="project" value="UniProtKB-SubCell"/>
</dbReference>
<dbReference type="GO" id="GO:0016887">
    <property type="term" value="F:ATP hydrolysis activity"/>
    <property type="evidence" value="ECO:0007669"/>
    <property type="project" value="InterPro"/>
</dbReference>
<evidence type="ECO:0000313" key="12">
    <source>
        <dbReference type="EMBL" id="EGC02502.1"/>
    </source>
</evidence>
<feature type="transmembrane region" description="Helical" evidence="9">
    <location>
        <begin position="159"/>
        <end position="176"/>
    </location>
</feature>
<dbReference type="PROSITE" id="PS50893">
    <property type="entry name" value="ABC_TRANSPORTER_2"/>
    <property type="match status" value="1"/>
</dbReference>
<organism evidence="12 13">
    <name type="scientific">Ruminococcus albus 8</name>
    <dbReference type="NCBI Taxonomy" id="246199"/>
    <lineage>
        <taxon>Bacteria</taxon>
        <taxon>Bacillati</taxon>
        <taxon>Bacillota</taxon>
        <taxon>Clostridia</taxon>
        <taxon>Eubacteriales</taxon>
        <taxon>Oscillospiraceae</taxon>
        <taxon>Ruminococcus</taxon>
    </lineage>
</organism>
<dbReference type="InterPro" id="IPR003439">
    <property type="entry name" value="ABC_transporter-like_ATP-bd"/>
</dbReference>
<proteinExistence type="predicted"/>
<dbReference type="SUPFAM" id="SSF52540">
    <property type="entry name" value="P-loop containing nucleoside triphosphate hydrolases"/>
    <property type="match status" value="1"/>
</dbReference>
<comment type="subcellular location">
    <subcellularLocation>
        <location evidence="1">Cell membrane</location>
        <topology evidence="1">Multi-pass membrane protein</topology>
    </subcellularLocation>
</comment>
<keyword evidence="3" id="KW-1003">Cell membrane</keyword>
<dbReference type="InterPro" id="IPR017871">
    <property type="entry name" value="ABC_transporter-like_CS"/>
</dbReference>
<keyword evidence="2" id="KW-0813">Transport</keyword>
<sequence>MGDVFKFVRDKSAAVISAILAVISVFAGLVPYLAAAKLLTALVSGQITESMIWKWGAAALVGYFLKTLLLSVASSISHRMAYSTMSEIRTALAQKLLRVPLGTVREKRIGEYKQMLMDEIEHLEYPLAHMVPELTSNLIGFLAVLIYIFVINWKLGLCAVGTLIVGFIIYGMMTAGHDLMEIFKQFTSDSEKMTGIMVEYVGGMEVIKAYGRTASSMEKFTSSVMKFKDSMMTWFKHCYPFMAGFYVVTPNSLLFILPIGTAMLASGKLELSELIMCMLLAFGVAEPLIKIVEFSDNITAITTTMKKVNEVLELEEMEKGTVKAQGAEVITAKDVKFAYKEKEILHGISFSVKKGEKIAFVGASGSGKSTIAKLLARFYDVKDGSILLDGTDIRNIDMDSLMQQLNYVTQDNYLLDMTIADNIRLGNPDATDAQVEEIAKRTGCHDFIMTLPDKYNTTVGGAGAKLSGGQKQRIAIARAMLKNAPIIILDEATAYMDPENEALVQSSINELAKDKTLIMIAHRLQTVTDCDRIYLVDNGNIKAFGTHEELLKNSEEYRSMWAHHSGEGEAR</sequence>
<feature type="transmembrane region" description="Helical" evidence="9">
    <location>
        <begin position="134"/>
        <end position="153"/>
    </location>
</feature>
<dbReference type="FunFam" id="3.40.50.300:FF:000221">
    <property type="entry name" value="Multidrug ABC transporter ATP-binding protein"/>
    <property type="match status" value="1"/>
</dbReference>
<dbReference type="eggNOG" id="COG1132">
    <property type="taxonomic scope" value="Bacteria"/>
</dbReference>
<dbReference type="PANTHER" id="PTHR43394">
    <property type="entry name" value="ATP-DEPENDENT PERMEASE MDL1, MITOCHONDRIAL"/>
    <property type="match status" value="1"/>
</dbReference>
<evidence type="ECO:0000256" key="5">
    <source>
        <dbReference type="ARBA" id="ARBA00022741"/>
    </source>
</evidence>
<evidence type="ECO:0000259" key="11">
    <source>
        <dbReference type="PROSITE" id="PS50929"/>
    </source>
</evidence>
<dbReference type="RefSeq" id="WP_002850887.1">
    <property type="nucleotide sequence ID" value="NZ_ADKM02000093.1"/>
</dbReference>
<evidence type="ECO:0000256" key="8">
    <source>
        <dbReference type="ARBA" id="ARBA00023136"/>
    </source>
</evidence>
<feature type="domain" description="ABC transporter" evidence="10">
    <location>
        <begin position="330"/>
        <end position="563"/>
    </location>
</feature>
<gene>
    <name evidence="12" type="ORF">CUS_5446</name>
</gene>
<dbReference type="PROSITE" id="PS50929">
    <property type="entry name" value="ABC_TM1F"/>
    <property type="match status" value="1"/>
</dbReference>
<feature type="transmembrane region" description="Helical" evidence="9">
    <location>
        <begin position="12"/>
        <end position="35"/>
    </location>
</feature>
<protein>
    <submittedName>
        <fullName evidence="12">ABC transporter, ATP-binding protein</fullName>
    </submittedName>
</protein>
<dbReference type="PANTHER" id="PTHR43394:SF1">
    <property type="entry name" value="ATP-BINDING CASSETTE SUB-FAMILY B MEMBER 10, MITOCHONDRIAL"/>
    <property type="match status" value="1"/>
</dbReference>
<dbReference type="AlphaFoldDB" id="E9SE27"/>
<dbReference type="SUPFAM" id="SSF90123">
    <property type="entry name" value="ABC transporter transmembrane region"/>
    <property type="match status" value="1"/>
</dbReference>
<dbReference type="InterPro" id="IPR039421">
    <property type="entry name" value="Type_1_exporter"/>
</dbReference>
<dbReference type="EMBL" id="ADKM02000093">
    <property type="protein sequence ID" value="EGC02502.1"/>
    <property type="molecule type" value="Genomic_DNA"/>
</dbReference>
<evidence type="ECO:0000256" key="6">
    <source>
        <dbReference type="ARBA" id="ARBA00022840"/>
    </source>
</evidence>
<evidence type="ECO:0000313" key="13">
    <source>
        <dbReference type="Proteomes" id="UP000004259"/>
    </source>
</evidence>
<keyword evidence="4 9" id="KW-0812">Transmembrane</keyword>
<dbReference type="InterPro" id="IPR003593">
    <property type="entry name" value="AAA+_ATPase"/>
</dbReference>
<evidence type="ECO:0000256" key="2">
    <source>
        <dbReference type="ARBA" id="ARBA00022448"/>
    </source>
</evidence>